<protein>
    <submittedName>
        <fullName evidence="1">VWA domain-containing protein</fullName>
    </submittedName>
</protein>
<dbReference type="AlphaFoldDB" id="A0A6N9V9G5"/>
<evidence type="ECO:0000313" key="2">
    <source>
        <dbReference type="EMBL" id="QKW44852.1"/>
    </source>
</evidence>
<name>A0A6N9V9G5_STRMI</name>
<evidence type="ECO:0000313" key="1">
    <source>
        <dbReference type="EMBL" id="NEB69323.1"/>
    </source>
</evidence>
<reference evidence="2 4" key="2">
    <citation type="submission" date="2020-06" db="EMBL/GenBank/DDBJ databases">
        <title>Genome mining for natural products.</title>
        <authorList>
            <person name="Zhang B."/>
            <person name="Shi J."/>
            <person name="Ge H."/>
        </authorList>
    </citation>
    <scope>NUCLEOTIDE SEQUENCE [LARGE SCALE GENOMIC DNA]</scope>
    <source>
        <strain evidence="2 4">NA06532</strain>
    </source>
</reference>
<proteinExistence type="predicted"/>
<gene>
    <name evidence="1" type="ORF">G3I39_20035</name>
    <name evidence="2" type="ORF">HUT09_21280</name>
</gene>
<evidence type="ECO:0000313" key="4">
    <source>
        <dbReference type="Proteomes" id="UP000509345"/>
    </source>
</evidence>
<dbReference type="RefSeq" id="WP_143681347.1">
    <property type="nucleotide sequence ID" value="NZ_CP054926.1"/>
</dbReference>
<dbReference type="Proteomes" id="UP000509345">
    <property type="component" value="Chromosome"/>
</dbReference>
<reference evidence="1 3" key="1">
    <citation type="submission" date="2020-01" db="EMBL/GenBank/DDBJ databases">
        <title>Insect and environment-associated Actinomycetes.</title>
        <authorList>
            <person name="Currrie C."/>
            <person name="Chevrette M."/>
            <person name="Carlson C."/>
            <person name="Stubbendieck R."/>
            <person name="Wendt-Pienkowski E."/>
        </authorList>
    </citation>
    <scope>NUCLEOTIDE SEQUENCE [LARGE SCALE GENOMIC DNA]</scope>
    <source>
        <strain evidence="1 3">SID14438</strain>
    </source>
</reference>
<dbReference type="EMBL" id="CP054926">
    <property type="protein sequence ID" value="QKW44852.1"/>
    <property type="molecule type" value="Genomic_DNA"/>
</dbReference>
<dbReference type="EMBL" id="JAAGME010000844">
    <property type="protein sequence ID" value="NEB69323.1"/>
    <property type="molecule type" value="Genomic_DNA"/>
</dbReference>
<sequence length="220" mass="24590">MIPDRARVLLVLPTAQTSYFASEKYSNEWHVRQALRVADKVGAGAGIDVLLYGNPASGGYVEDGIVVRTRVEAERLESWTAEWSVITDTGLDFLEDARPATRVEETFAVGGPTWFSHSRAALREVVAALKEAPPGRTLVIFQMDGRAEQREIVLAIRDAGEGAAFWQLFGKEHAIGYPFWTQDGLHRGRVLANLAVHIDTDWSRRAVVRRFSRWRKRAGS</sequence>
<dbReference type="GeneID" id="87633783"/>
<accession>A0A6N9V9G5</accession>
<evidence type="ECO:0000313" key="3">
    <source>
        <dbReference type="Proteomes" id="UP000471648"/>
    </source>
</evidence>
<dbReference type="Proteomes" id="UP000471648">
    <property type="component" value="Unassembled WGS sequence"/>
</dbReference>
<organism evidence="1 3">
    <name type="scientific">Streptomyces microflavus</name>
    <name type="common">Streptomyces lipmanii</name>
    <dbReference type="NCBI Taxonomy" id="1919"/>
    <lineage>
        <taxon>Bacteria</taxon>
        <taxon>Bacillati</taxon>
        <taxon>Actinomycetota</taxon>
        <taxon>Actinomycetes</taxon>
        <taxon>Kitasatosporales</taxon>
        <taxon>Streptomycetaceae</taxon>
        <taxon>Streptomyces</taxon>
    </lineage>
</organism>